<dbReference type="InterPro" id="IPR024731">
    <property type="entry name" value="NELL2-like_EGF"/>
</dbReference>
<dbReference type="EMBL" id="CALNXI010001075">
    <property type="protein sequence ID" value="CAH3154347.1"/>
    <property type="molecule type" value="Genomic_DNA"/>
</dbReference>
<dbReference type="SUPFAM" id="SSF57184">
    <property type="entry name" value="Growth factor receptor domain"/>
    <property type="match status" value="1"/>
</dbReference>
<dbReference type="InterPro" id="IPR014716">
    <property type="entry name" value="Fibrinogen_a/b/g_C_1"/>
</dbReference>
<evidence type="ECO:0000256" key="4">
    <source>
        <dbReference type="ARBA" id="ARBA00023157"/>
    </source>
</evidence>
<evidence type="ECO:0000259" key="8">
    <source>
        <dbReference type="PROSITE" id="PS51406"/>
    </source>
</evidence>
<dbReference type="InterPro" id="IPR009030">
    <property type="entry name" value="Growth_fac_rcpt_cys_sf"/>
</dbReference>
<dbReference type="PROSITE" id="PS01186">
    <property type="entry name" value="EGF_2"/>
    <property type="match status" value="4"/>
</dbReference>
<dbReference type="NCBIfam" id="NF040941">
    <property type="entry name" value="GGGWT_bact"/>
    <property type="match status" value="1"/>
</dbReference>
<dbReference type="PANTHER" id="PTHR24042">
    <property type="entry name" value="NEL HOMOLOG"/>
    <property type="match status" value="1"/>
</dbReference>
<gene>
    <name evidence="9" type="ORF">PEVE_00001372</name>
</gene>
<dbReference type="InterPro" id="IPR051586">
    <property type="entry name" value="PKC-binding_NELL"/>
</dbReference>
<proteinExistence type="predicted"/>
<keyword evidence="1 6" id="KW-0245">EGF-like domain</keyword>
<organism evidence="9 10">
    <name type="scientific">Porites evermanni</name>
    <dbReference type="NCBI Taxonomy" id="104178"/>
    <lineage>
        <taxon>Eukaryota</taxon>
        <taxon>Metazoa</taxon>
        <taxon>Cnidaria</taxon>
        <taxon>Anthozoa</taxon>
        <taxon>Hexacorallia</taxon>
        <taxon>Scleractinia</taxon>
        <taxon>Fungiina</taxon>
        <taxon>Poritidae</taxon>
        <taxon>Porites</taxon>
    </lineage>
</organism>
<evidence type="ECO:0000256" key="3">
    <source>
        <dbReference type="ARBA" id="ARBA00022737"/>
    </source>
</evidence>
<dbReference type="InterPro" id="IPR049883">
    <property type="entry name" value="NOTCH1_EGF-like"/>
</dbReference>
<dbReference type="PROSITE" id="PS51406">
    <property type="entry name" value="FIBRINOGEN_C_2"/>
    <property type="match status" value="1"/>
</dbReference>
<dbReference type="Pfam" id="PF00147">
    <property type="entry name" value="Fibrinogen_C"/>
    <property type="match status" value="1"/>
</dbReference>
<feature type="domain" description="EGF-like" evidence="7">
    <location>
        <begin position="129"/>
        <end position="169"/>
    </location>
</feature>
<dbReference type="CDD" id="cd00054">
    <property type="entry name" value="EGF_CA"/>
    <property type="match status" value="4"/>
</dbReference>
<dbReference type="Pfam" id="PF07645">
    <property type="entry name" value="EGF_CA"/>
    <property type="match status" value="1"/>
</dbReference>
<dbReference type="PROSITE" id="PS00010">
    <property type="entry name" value="ASX_HYDROXYL"/>
    <property type="match status" value="4"/>
</dbReference>
<keyword evidence="5" id="KW-0325">Glycoprotein</keyword>
<dbReference type="SUPFAM" id="SSF56496">
    <property type="entry name" value="Fibrinogen C-terminal domain-like"/>
    <property type="match status" value="1"/>
</dbReference>
<evidence type="ECO:0000259" key="7">
    <source>
        <dbReference type="PROSITE" id="PS50026"/>
    </source>
</evidence>
<keyword evidence="3" id="KW-0677">Repeat</keyword>
<evidence type="ECO:0000256" key="1">
    <source>
        <dbReference type="ARBA" id="ARBA00022536"/>
    </source>
</evidence>
<dbReference type="InterPro" id="IPR000742">
    <property type="entry name" value="EGF"/>
</dbReference>
<dbReference type="PANTHER" id="PTHR24042:SF5">
    <property type="entry name" value="EGF-LIKE CALCIUM-BINDING DOMAIN-CONTAINING PROTEIN"/>
    <property type="match status" value="1"/>
</dbReference>
<accession>A0ABN8Q048</accession>
<dbReference type="SUPFAM" id="SSF57196">
    <property type="entry name" value="EGF/Laminin"/>
    <property type="match status" value="1"/>
</dbReference>
<keyword evidence="2" id="KW-0732">Signal</keyword>
<feature type="domain" description="EGF-like" evidence="7">
    <location>
        <begin position="47"/>
        <end position="87"/>
    </location>
</feature>
<evidence type="ECO:0000256" key="6">
    <source>
        <dbReference type="PROSITE-ProRule" id="PRU00076"/>
    </source>
</evidence>
<keyword evidence="4" id="KW-1015">Disulfide bond</keyword>
<evidence type="ECO:0000256" key="2">
    <source>
        <dbReference type="ARBA" id="ARBA00022729"/>
    </source>
</evidence>
<feature type="domain" description="EGF-like" evidence="7">
    <location>
        <begin position="88"/>
        <end position="128"/>
    </location>
</feature>
<dbReference type="InterPro" id="IPR036056">
    <property type="entry name" value="Fibrinogen-like_C"/>
</dbReference>
<dbReference type="PROSITE" id="PS50026">
    <property type="entry name" value="EGF_3"/>
    <property type="match status" value="4"/>
</dbReference>
<protein>
    <submittedName>
        <fullName evidence="9">Uncharacterized protein</fullName>
    </submittedName>
</protein>
<dbReference type="InterPro" id="IPR002181">
    <property type="entry name" value="Fibrinogen_a/b/g_C_dom"/>
</dbReference>
<evidence type="ECO:0000313" key="10">
    <source>
        <dbReference type="Proteomes" id="UP001159427"/>
    </source>
</evidence>
<dbReference type="SMART" id="SM00186">
    <property type="entry name" value="FBG"/>
    <property type="match status" value="1"/>
</dbReference>
<dbReference type="Gene3D" id="3.90.215.10">
    <property type="entry name" value="Gamma Fibrinogen, chain A, domain 1"/>
    <property type="match status" value="1"/>
</dbReference>
<dbReference type="SMART" id="SM00179">
    <property type="entry name" value="EGF_CA"/>
    <property type="match status" value="4"/>
</dbReference>
<feature type="domain" description="Fibrinogen C-terminal" evidence="8">
    <location>
        <begin position="166"/>
        <end position="297"/>
    </location>
</feature>
<dbReference type="Gene3D" id="2.10.25.10">
    <property type="entry name" value="Laminin"/>
    <property type="match status" value="4"/>
</dbReference>
<comment type="caution">
    <text evidence="6">Lacks conserved residue(s) required for the propagation of feature annotation.</text>
</comment>
<dbReference type="Pfam" id="PF12947">
    <property type="entry name" value="EGF_3"/>
    <property type="match status" value="3"/>
</dbReference>
<dbReference type="InterPro" id="IPR000152">
    <property type="entry name" value="EGF-type_Asp/Asn_hydroxyl_site"/>
</dbReference>
<evidence type="ECO:0000313" key="9">
    <source>
        <dbReference type="EMBL" id="CAH3154347.1"/>
    </source>
</evidence>
<dbReference type="InterPro" id="IPR018097">
    <property type="entry name" value="EGF_Ca-bd_CS"/>
</dbReference>
<evidence type="ECO:0000256" key="5">
    <source>
        <dbReference type="ARBA" id="ARBA00023180"/>
    </source>
</evidence>
<dbReference type="InterPro" id="IPR001881">
    <property type="entry name" value="EGF-like_Ca-bd_dom"/>
</dbReference>
<sequence>MLFFLDTDECSVSPSVCDINANCSNTRGSYYCTCKAGFTGDGQNCQDIDECSASSPVCDINANCFNTRGSYYCTCKAGYTGDGKTCQDTDECGVSPSVCDTNANCSNTGGSYYCTCKAGFTGDGKNCQDVDECTASTHDCHTSSTCTNTKGSFTCSCNPGYTGDGKTCSSVYKNCADYYKAGQRISGVYRVDPDNTGAFDVYCDQRTAGGGWAVFQKRLDGSVDFDRVWKDYKQGFGNLNGEFWLGLDKVHRLTKEQSKLRVELEDFNGQTAYAEYDLFGVADEGNKYRLTLGTYAG</sequence>
<keyword evidence="10" id="KW-1185">Reference proteome</keyword>
<reference evidence="9 10" key="1">
    <citation type="submission" date="2022-05" db="EMBL/GenBank/DDBJ databases">
        <authorList>
            <consortium name="Genoscope - CEA"/>
            <person name="William W."/>
        </authorList>
    </citation>
    <scope>NUCLEOTIDE SEQUENCE [LARGE SCALE GENOMIC DNA]</scope>
</reference>
<feature type="domain" description="EGF-like" evidence="7">
    <location>
        <begin position="6"/>
        <end position="46"/>
    </location>
</feature>
<dbReference type="Proteomes" id="UP001159427">
    <property type="component" value="Unassembled WGS sequence"/>
</dbReference>
<comment type="caution">
    <text evidence="9">The sequence shown here is derived from an EMBL/GenBank/DDBJ whole genome shotgun (WGS) entry which is preliminary data.</text>
</comment>
<dbReference type="SMART" id="SM00181">
    <property type="entry name" value="EGF"/>
    <property type="match status" value="4"/>
</dbReference>
<name>A0ABN8Q048_9CNID</name>
<dbReference type="PROSITE" id="PS01187">
    <property type="entry name" value="EGF_CA"/>
    <property type="match status" value="2"/>
</dbReference>